<dbReference type="SMART" id="SM00829">
    <property type="entry name" value="PKS_ER"/>
    <property type="match status" value="1"/>
</dbReference>
<dbReference type="Gene3D" id="3.90.180.10">
    <property type="entry name" value="Medium-chain alcohol dehydrogenases, catalytic domain"/>
    <property type="match status" value="1"/>
</dbReference>
<dbReference type="PANTHER" id="PTHR43401">
    <property type="entry name" value="L-THREONINE 3-DEHYDROGENASE"/>
    <property type="match status" value="1"/>
</dbReference>
<dbReference type="AlphaFoldDB" id="A0A941I0I6"/>
<dbReference type="Pfam" id="PF00107">
    <property type="entry name" value="ADH_zinc_N"/>
    <property type="match status" value="1"/>
</dbReference>
<dbReference type="Pfam" id="PF08240">
    <property type="entry name" value="ADH_N"/>
    <property type="match status" value="1"/>
</dbReference>
<sequence>MRALTYAAPAADPVVADVPPPVAAPGTAVVEVRATGLCRSDWHAWAGHDDDVSVFPHVPGHEFAGVVAAVGEGVDPAWVGRRVTAPFVQACGSCPTCAAGNGQVCPDQRQPGFTDPGSFAERVLVRAAGTNLVALPDGVDDATAAALGCRVATAYRALVARARVAPGERVLVLGCGGVGLAAVQVAVARGAVVCAVDTDECARRRALDVGAAATLDARTDEGELLEAVRAWSGGEGADVAVDAVGSPSTCRTGVLALRRRGRHVQVGLLPPAAGRAEVPMERVIGWELDVLGSHGMAASDYPALLDDVRSGRLDLGALLDPAGPVGLAEAGRRLAAMGSAPSRGVVVVDPGR</sequence>
<dbReference type="Gene3D" id="3.40.50.720">
    <property type="entry name" value="NAD(P)-binding Rossmann-like Domain"/>
    <property type="match status" value="1"/>
</dbReference>
<dbReference type="PROSITE" id="PS00059">
    <property type="entry name" value="ADH_ZINC"/>
    <property type="match status" value="1"/>
</dbReference>
<keyword evidence="4" id="KW-0560">Oxidoreductase</keyword>
<dbReference type="SUPFAM" id="SSF51735">
    <property type="entry name" value="NAD(P)-binding Rossmann-fold domains"/>
    <property type="match status" value="1"/>
</dbReference>
<comment type="similarity">
    <text evidence="5">Belongs to the zinc-containing alcohol dehydrogenase family.</text>
</comment>
<dbReference type="Proteomes" id="UP000677016">
    <property type="component" value="Unassembled WGS sequence"/>
</dbReference>
<dbReference type="RefSeq" id="WP_211603251.1">
    <property type="nucleotide sequence ID" value="NZ_JAGSNF010000017.1"/>
</dbReference>
<dbReference type="GO" id="GO:0016491">
    <property type="term" value="F:oxidoreductase activity"/>
    <property type="evidence" value="ECO:0007669"/>
    <property type="project" value="UniProtKB-KW"/>
</dbReference>
<accession>A0A941I0I6</accession>
<evidence type="ECO:0000256" key="5">
    <source>
        <dbReference type="RuleBase" id="RU361277"/>
    </source>
</evidence>
<comment type="caution">
    <text evidence="7">The sequence shown here is derived from an EMBL/GenBank/DDBJ whole genome shotgun (WGS) entry which is preliminary data.</text>
</comment>
<dbReference type="GO" id="GO:0008270">
    <property type="term" value="F:zinc ion binding"/>
    <property type="evidence" value="ECO:0007669"/>
    <property type="project" value="InterPro"/>
</dbReference>
<evidence type="ECO:0000256" key="3">
    <source>
        <dbReference type="ARBA" id="ARBA00022833"/>
    </source>
</evidence>
<keyword evidence="3 5" id="KW-0862">Zinc</keyword>
<dbReference type="InterPro" id="IPR011032">
    <property type="entry name" value="GroES-like_sf"/>
</dbReference>
<dbReference type="InterPro" id="IPR020843">
    <property type="entry name" value="ER"/>
</dbReference>
<proteinExistence type="inferred from homology"/>
<dbReference type="InterPro" id="IPR002328">
    <property type="entry name" value="ADH_Zn_CS"/>
</dbReference>
<evidence type="ECO:0000256" key="2">
    <source>
        <dbReference type="ARBA" id="ARBA00022723"/>
    </source>
</evidence>
<protein>
    <submittedName>
        <fullName evidence="7">Alcohol dehydrogenase catalytic domain-containing protein</fullName>
    </submittedName>
</protein>
<gene>
    <name evidence="7" type="ORF">KC207_11735</name>
</gene>
<evidence type="ECO:0000313" key="7">
    <source>
        <dbReference type="EMBL" id="MBR7743960.1"/>
    </source>
</evidence>
<dbReference type="InterPro" id="IPR013154">
    <property type="entry name" value="ADH-like_N"/>
</dbReference>
<comment type="cofactor">
    <cofactor evidence="1 5">
        <name>Zn(2+)</name>
        <dbReference type="ChEBI" id="CHEBI:29105"/>
    </cofactor>
</comment>
<evidence type="ECO:0000256" key="4">
    <source>
        <dbReference type="ARBA" id="ARBA00023002"/>
    </source>
</evidence>
<dbReference type="SUPFAM" id="SSF50129">
    <property type="entry name" value="GroES-like"/>
    <property type="match status" value="1"/>
</dbReference>
<evidence type="ECO:0000259" key="6">
    <source>
        <dbReference type="SMART" id="SM00829"/>
    </source>
</evidence>
<keyword evidence="2 5" id="KW-0479">Metal-binding</keyword>
<evidence type="ECO:0000256" key="1">
    <source>
        <dbReference type="ARBA" id="ARBA00001947"/>
    </source>
</evidence>
<feature type="domain" description="Enoyl reductase (ER)" evidence="6">
    <location>
        <begin position="8"/>
        <end position="348"/>
    </location>
</feature>
<dbReference type="InterPro" id="IPR036291">
    <property type="entry name" value="NAD(P)-bd_dom_sf"/>
</dbReference>
<dbReference type="InterPro" id="IPR050129">
    <property type="entry name" value="Zn_alcohol_dh"/>
</dbReference>
<name>A0A941I0I6_9MICO</name>
<dbReference type="InterPro" id="IPR013149">
    <property type="entry name" value="ADH-like_C"/>
</dbReference>
<dbReference type="EMBL" id="JAGSNF010000017">
    <property type="protein sequence ID" value="MBR7743960.1"/>
    <property type="molecule type" value="Genomic_DNA"/>
</dbReference>
<dbReference type="PANTHER" id="PTHR43401:SF5">
    <property type="entry name" value="ALCOHOL DEHYDROGENASE-RELATED"/>
    <property type="match status" value="1"/>
</dbReference>
<reference evidence="7" key="1">
    <citation type="submission" date="2021-04" db="EMBL/GenBank/DDBJ databases">
        <title>Phycicoccus avicenniae sp. nov., a novel endophytic actinomycetes isolated from branch of Avicennia mariana.</title>
        <authorList>
            <person name="Tuo L."/>
        </authorList>
    </citation>
    <scope>NUCLEOTIDE SEQUENCE</scope>
    <source>
        <strain evidence="7">BSK3Z-2</strain>
    </source>
</reference>
<evidence type="ECO:0000313" key="8">
    <source>
        <dbReference type="Proteomes" id="UP000677016"/>
    </source>
</evidence>
<keyword evidence="8" id="KW-1185">Reference proteome</keyword>
<organism evidence="7 8">
    <name type="scientific">Phycicoccus avicenniae</name>
    <dbReference type="NCBI Taxonomy" id="2828860"/>
    <lineage>
        <taxon>Bacteria</taxon>
        <taxon>Bacillati</taxon>
        <taxon>Actinomycetota</taxon>
        <taxon>Actinomycetes</taxon>
        <taxon>Micrococcales</taxon>
        <taxon>Intrasporangiaceae</taxon>
        <taxon>Phycicoccus</taxon>
    </lineage>
</organism>